<feature type="region of interest" description="Disordered" evidence="1">
    <location>
        <begin position="57"/>
        <end position="135"/>
    </location>
</feature>
<reference evidence="2 3" key="1">
    <citation type="submission" date="2011-02" db="EMBL/GenBank/DDBJ databases">
        <title>The Genome Sequence of Sphaeroforma arctica JP610.</title>
        <authorList>
            <consortium name="The Broad Institute Genome Sequencing Platform"/>
            <person name="Russ C."/>
            <person name="Cuomo C."/>
            <person name="Young S.K."/>
            <person name="Zeng Q."/>
            <person name="Gargeya S."/>
            <person name="Alvarado L."/>
            <person name="Berlin A."/>
            <person name="Chapman S.B."/>
            <person name="Chen Z."/>
            <person name="Freedman E."/>
            <person name="Gellesch M."/>
            <person name="Goldberg J."/>
            <person name="Griggs A."/>
            <person name="Gujja S."/>
            <person name="Heilman E."/>
            <person name="Heiman D."/>
            <person name="Howarth C."/>
            <person name="Mehta T."/>
            <person name="Neiman D."/>
            <person name="Pearson M."/>
            <person name="Roberts A."/>
            <person name="Saif S."/>
            <person name="Shea T."/>
            <person name="Shenoy N."/>
            <person name="Sisk P."/>
            <person name="Stolte C."/>
            <person name="Sykes S."/>
            <person name="White J."/>
            <person name="Yandava C."/>
            <person name="Burger G."/>
            <person name="Gray M.W."/>
            <person name="Holland P.W.H."/>
            <person name="King N."/>
            <person name="Lang F.B.F."/>
            <person name="Roger A.J."/>
            <person name="Ruiz-Trillo I."/>
            <person name="Haas B."/>
            <person name="Nusbaum C."/>
            <person name="Birren B."/>
        </authorList>
    </citation>
    <scope>NUCLEOTIDE SEQUENCE [LARGE SCALE GENOMIC DNA]</scope>
    <source>
        <strain evidence="2 3">JP610</strain>
    </source>
</reference>
<protein>
    <submittedName>
        <fullName evidence="2">Uncharacterized protein</fullName>
    </submittedName>
</protein>
<evidence type="ECO:0000256" key="1">
    <source>
        <dbReference type="SAM" id="MobiDB-lite"/>
    </source>
</evidence>
<accession>A0A0L0GB84</accession>
<proteinExistence type="predicted"/>
<feature type="compositionally biased region" description="Basic and acidic residues" evidence="1">
    <location>
        <begin position="64"/>
        <end position="73"/>
    </location>
</feature>
<feature type="region of interest" description="Disordered" evidence="1">
    <location>
        <begin position="1"/>
        <end position="28"/>
    </location>
</feature>
<dbReference type="RefSeq" id="XP_014159420.1">
    <property type="nucleotide sequence ID" value="XM_014303945.1"/>
</dbReference>
<name>A0A0L0GB84_9EUKA</name>
<gene>
    <name evidence="2" type="ORF">SARC_02319</name>
</gene>
<sequence length="135" mass="14532">MYSLQAKTDKLIKAQTKPDGSSEHLSGISEKLIASVTTSEQETQPFLTREPLVQDWTYLQGVHPEGREGERAPRRGGPPRGGGQQGGQGRDHPIGQATNTPAPRGPKPCPHCGTNLSPHAYSKCPNKGESNRLKA</sequence>
<dbReference type="EMBL" id="KQ241698">
    <property type="protein sequence ID" value="KNC85518.1"/>
    <property type="molecule type" value="Genomic_DNA"/>
</dbReference>
<dbReference type="GeneID" id="25902823"/>
<keyword evidence="3" id="KW-1185">Reference proteome</keyword>
<organism evidence="2 3">
    <name type="scientific">Sphaeroforma arctica JP610</name>
    <dbReference type="NCBI Taxonomy" id="667725"/>
    <lineage>
        <taxon>Eukaryota</taxon>
        <taxon>Ichthyosporea</taxon>
        <taxon>Ichthyophonida</taxon>
        <taxon>Sphaeroforma</taxon>
    </lineage>
</organism>
<feature type="compositionally biased region" description="Gly residues" evidence="1">
    <location>
        <begin position="78"/>
        <end position="88"/>
    </location>
</feature>
<dbReference type="Proteomes" id="UP000054560">
    <property type="component" value="Unassembled WGS sequence"/>
</dbReference>
<evidence type="ECO:0000313" key="3">
    <source>
        <dbReference type="Proteomes" id="UP000054560"/>
    </source>
</evidence>
<dbReference type="AlphaFoldDB" id="A0A0L0GB84"/>
<evidence type="ECO:0000313" key="2">
    <source>
        <dbReference type="EMBL" id="KNC85518.1"/>
    </source>
</evidence>